<proteinExistence type="predicted"/>
<evidence type="ECO:0000259" key="2">
    <source>
        <dbReference type="Pfam" id="PF24883"/>
    </source>
</evidence>
<name>A0A067SHC5_GALM3</name>
<keyword evidence="1" id="KW-0677">Repeat</keyword>
<dbReference type="Proteomes" id="UP000027222">
    <property type="component" value="Unassembled WGS sequence"/>
</dbReference>
<dbReference type="STRING" id="685588.A0A067SHC5"/>
<protein>
    <recommendedName>
        <fullName evidence="2">Nephrocystin 3-like N-terminal domain-containing protein</fullName>
    </recommendedName>
</protein>
<gene>
    <name evidence="3" type="ORF">GALMADRAFT_77487</name>
</gene>
<dbReference type="InterPro" id="IPR027417">
    <property type="entry name" value="P-loop_NTPase"/>
</dbReference>
<dbReference type="PANTHER" id="PTHR10039">
    <property type="entry name" value="AMELOGENIN"/>
    <property type="match status" value="1"/>
</dbReference>
<accession>A0A067SHC5</accession>
<organism evidence="3 4">
    <name type="scientific">Galerina marginata (strain CBS 339.88)</name>
    <dbReference type="NCBI Taxonomy" id="685588"/>
    <lineage>
        <taxon>Eukaryota</taxon>
        <taxon>Fungi</taxon>
        <taxon>Dikarya</taxon>
        <taxon>Basidiomycota</taxon>
        <taxon>Agaricomycotina</taxon>
        <taxon>Agaricomycetes</taxon>
        <taxon>Agaricomycetidae</taxon>
        <taxon>Agaricales</taxon>
        <taxon>Agaricineae</taxon>
        <taxon>Strophariaceae</taxon>
        <taxon>Galerina</taxon>
    </lineage>
</organism>
<dbReference type="SUPFAM" id="SSF52540">
    <property type="entry name" value="P-loop containing nucleoside triphosphate hydrolases"/>
    <property type="match status" value="1"/>
</dbReference>
<dbReference type="InterPro" id="IPR056884">
    <property type="entry name" value="NPHP3-like_N"/>
</dbReference>
<dbReference type="PANTHER" id="PTHR10039:SF14">
    <property type="entry name" value="NACHT DOMAIN-CONTAINING PROTEIN"/>
    <property type="match status" value="1"/>
</dbReference>
<dbReference type="Pfam" id="PF24883">
    <property type="entry name" value="NPHP3_N"/>
    <property type="match status" value="1"/>
</dbReference>
<dbReference type="AlphaFoldDB" id="A0A067SHC5"/>
<reference evidence="4" key="1">
    <citation type="journal article" date="2014" name="Proc. Natl. Acad. Sci. U.S.A.">
        <title>Extensive sampling of basidiomycete genomes demonstrates inadequacy of the white-rot/brown-rot paradigm for wood decay fungi.</title>
        <authorList>
            <person name="Riley R."/>
            <person name="Salamov A.A."/>
            <person name="Brown D.W."/>
            <person name="Nagy L.G."/>
            <person name="Floudas D."/>
            <person name="Held B.W."/>
            <person name="Levasseur A."/>
            <person name="Lombard V."/>
            <person name="Morin E."/>
            <person name="Otillar R."/>
            <person name="Lindquist E.A."/>
            <person name="Sun H."/>
            <person name="LaButti K.M."/>
            <person name="Schmutz J."/>
            <person name="Jabbour D."/>
            <person name="Luo H."/>
            <person name="Baker S.E."/>
            <person name="Pisabarro A.G."/>
            <person name="Walton J.D."/>
            <person name="Blanchette R.A."/>
            <person name="Henrissat B."/>
            <person name="Martin F."/>
            <person name="Cullen D."/>
            <person name="Hibbett D.S."/>
            <person name="Grigoriev I.V."/>
        </authorList>
    </citation>
    <scope>NUCLEOTIDE SEQUENCE [LARGE SCALE GENOMIC DNA]</scope>
    <source>
        <strain evidence="4">CBS 339.88</strain>
    </source>
</reference>
<feature type="domain" description="Nephrocystin 3-like N-terminal" evidence="2">
    <location>
        <begin position="57"/>
        <end position="211"/>
    </location>
</feature>
<dbReference type="OrthoDB" id="4760524at2759"/>
<dbReference type="HOGENOM" id="CLU_000288_6_10_1"/>
<evidence type="ECO:0000313" key="3">
    <source>
        <dbReference type="EMBL" id="KDR69397.1"/>
    </source>
</evidence>
<dbReference type="Gene3D" id="3.40.50.300">
    <property type="entry name" value="P-loop containing nucleotide triphosphate hydrolases"/>
    <property type="match status" value="1"/>
</dbReference>
<sequence length="448" mass="50751">MDAGFSDPFERLLEAAAPAAFHNSNDVHDPPKCHPNTRVAVLDKIMNWIRGLDPETRDALIMWLYGPAGSGKSAIARSIAERCYEEGILVASYFFARSDPTRNHGRSLIATIAYQASTCFPDIRDGIVRAVDRDPLVFTHSLEAQILALIVTPLRELIDTGYFNSTDSARIVIIDGLDECGDRNSQVKILTAISATLRLHRLPLIFLIVSRPEHDIRHSFDVGYLKEITTRIALNDDYLPSNDIRLFLRDKFTEIKDTHPFKAYIPPSWPSPEVLQSLVDKSSGQFVYASTVVKFVLWSRHRPHLRLDIVLGLRPADRDMPFAELDTLYRHILSSAEDHGSVLRILTVHFLPSIDRYSPYATIYVSAMEQILSLNPGDISWLLCDLTSLISVEDRSDDEGTHWQELRAFHASLPDFLLDYSRAQEFYIRDPLRCAELAHLCIHCLKGK</sequence>
<keyword evidence="4" id="KW-1185">Reference proteome</keyword>
<dbReference type="EMBL" id="KL142402">
    <property type="protein sequence ID" value="KDR69397.1"/>
    <property type="molecule type" value="Genomic_DNA"/>
</dbReference>
<evidence type="ECO:0000313" key="4">
    <source>
        <dbReference type="Proteomes" id="UP000027222"/>
    </source>
</evidence>
<evidence type="ECO:0000256" key="1">
    <source>
        <dbReference type="ARBA" id="ARBA00022737"/>
    </source>
</evidence>